<proteinExistence type="predicted"/>
<dbReference type="OrthoDB" id="3828611at2"/>
<evidence type="ECO:0000313" key="3">
    <source>
        <dbReference type="EMBL" id="ROO86253.1"/>
    </source>
</evidence>
<dbReference type="InterPro" id="IPR014710">
    <property type="entry name" value="RmlC-like_jellyroll"/>
</dbReference>
<sequence length="154" mass="15732">MTAPPGSPPHPDQEPPPEPVPIPLPDPVPGAVPGPVLRRGGALGAGRGGPANHAFIPPSAGGWAGVAVTEWELRGEVFADAHAHVELNYVLEGELHVTCDGVTVRGVVGDLIEVPAGRVGTYAAPGYARMLAVYGPNPDGVPGRVLGFAPYPHD</sequence>
<feature type="region of interest" description="Disordered" evidence="1">
    <location>
        <begin position="1"/>
        <end position="44"/>
    </location>
</feature>
<dbReference type="InterPro" id="IPR013096">
    <property type="entry name" value="Cupin_2"/>
</dbReference>
<dbReference type="Pfam" id="PF07883">
    <property type="entry name" value="Cupin_2"/>
    <property type="match status" value="1"/>
</dbReference>
<feature type="domain" description="Cupin type-2" evidence="2">
    <location>
        <begin position="81"/>
        <end position="134"/>
    </location>
</feature>
<dbReference type="SUPFAM" id="SSF51182">
    <property type="entry name" value="RmlC-like cupins"/>
    <property type="match status" value="1"/>
</dbReference>
<comment type="caution">
    <text evidence="3">The sequence shown here is derived from an EMBL/GenBank/DDBJ whole genome shotgun (WGS) entry which is preliminary data.</text>
</comment>
<evidence type="ECO:0000259" key="2">
    <source>
        <dbReference type="Pfam" id="PF07883"/>
    </source>
</evidence>
<keyword evidence="4" id="KW-1185">Reference proteome</keyword>
<gene>
    <name evidence="3" type="ORF">EDD29_3816</name>
</gene>
<dbReference type="Gene3D" id="2.60.120.10">
    <property type="entry name" value="Jelly Rolls"/>
    <property type="match status" value="1"/>
</dbReference>
<feature type="compositionally biased region" description="Pro residues" evidence="1">
    <location>
        <begin position="1"/>
        <end position="32"/>
    </location>
</feature>
<reference evidence="3 4" key="1">
    <citation type="submission" date="2018-11" db="EMBL/GenBank/DDBJ databases">
        <title>Sequencing the genomes of 1000 actinobacteria strains.</title>
        <authorList>
            <person name="Klenk H.-P."/>
        </authorList>
    </citation>
    <scope>NUCLEOTIDE SEQUENCE [LARGE SCALE GENOMIC DNA]</scope>
    <source>
        <strain evidence="3 4">DSM 44254</strain>
    </source>
</reference>
<dbReference type="EMBL" id="RJKE01000001">
    <property type="protein sequence ID" value="ROO86253.1"/>
    <property type="molecule type" value="Genomic_DNA"/>
</dbReference>
<accession>A0A3N1CY91</accession>
<evidence type="ECO:0000256" key="1">
    <source>
        <dbReference type="SAM" id="MobiDB-lite"/>
    </source>
</evidence>
<protein>
    <submittedName>
        <fullName evidence="3">Cupin domain</fullName>
    </submittedName>
</protein>
<dbReference type="AlphaFoldDB" id="A0A3N1CY91"/>
<evidence type="ECO:0000313" key="4">
    <source>
        <dbReference type="Proteomes" id="UP000272400"/>
    </source>
</evidence>
<name>A0A3N1CY91_9ACTN</name>
<dbReference type="Proteomes" id="UP000272400">
    <property type="component" value="Unassembled WGS sequence"/>
</dbReference>
<dbReference type="InterPro" id="IPR011051">
    <property type="entry name" value="RmlC_Cupin_sf"/>
</dbReference>
<organism evidence="3 4">
    <name type="scientific">Actinocorallia herbida</name>
    <dbReference type="NCBI Taxonomy" id="58109"/>
    <lineage>
        <taxon>Bacteria</taxon>
        <taxon>Bacillati</taxon>
        <taxon>Actinomycetota</taxon>
        <taxon>Actinomycetes</taxon>
        <taxon>Streptosporangiales</taxon>
        <taxon>Thermomonosporaceae</taxon>
        <taxon>Actinocorallia</taxon>
    </lineage>
</organism>